<evidence type="ECO:0000313" key="1">
    <source>
        <dbReference type="EMBL" id="KAJ7362436.1"/>
    </source>
</evidence>
<dbReference type="EMBL" id="JARIHO010000004">
    <property type="protein sequence ID" value="KAJ7362436.1"/>
    <property type="molecule type" value="Genomic_DNA"/>
</dbReference>
<evidence type="ECO:0000313" key="2">
    <source>
        <dbReference type="Proteomes" id="UP001218218"/>
    </source>
</evidence>
<accession>A0AAD7ALM9</accession>
<reference evidence="1" key="1">
    <citation type="submission" date="2023-03" db="EMBL/GenBank/DDBJ databases">
        <title>Massive genome expansion in bonnet fungi (Mycena s.s.) driven by repeated elements and novel gene families across ecological guilds.</title>
        <authorList>
            <consortium name="Lawrence Berkeley National Laboratory"/>
            <person name="Harder C.B."/>
            <person name="Miyauchi S."/>
            <person name="Viragh M."/>
            <person name="Kuo A."/>
            <person name="Thoen E."/>
            <person name="Andreopoulos B."/>
            <person name="Lu D."/>
            <person name="Skrede I."/>
            <person name="Drula E."/>
            <person name="Henrissat B."/>
            <person name="Morin E."/>
            <person name="Kohler A."/>
            <person name="Barry K."/>
            <person name="LaButti K."/>
            <person name="Morin E."/>
            <person name="Salamov A."/>
            <person name="Lipzen A."/>
            <person name="Mereny Z."/>
            <person name="Hegedus B."/>
            <person name="Baldrian P."/>
            <person name="Stursova M."/>
            <person name="Weitz H."/>
            <person name="Taylor A."/>
            <person name="Grigoriev I.V."/>
            <person name="Nagy L.G."/>
            <person name="Martin F."/>
            <person name="Kauserud H."/>
        </authorList>
    </citation>
    <scope>NUCLEOTIDE SEQUENCE</scope>
    <source>
        <strain evidence="1">CBHHK002</strain>
    </source>
</reference>
<organism evidence="1 2">
    <name type="scientific">Mycena albidolilacea</name>
    <dbReference type="NCBI Taxonomy" id="1033008"/>
    <lineage>
        <taxon>Eukaryota</taxon>
        <taxon>Fungi</taxon>
        <taxon>Dikarya</taxon>
        <taxon>Basidiomycota</taxon>
        <taxon>Agaricomycotina</taxon>
        <taxon>Agaricomycetes</taxon>
        <taxon>Agaricomycetidae</taxon>
        <taxon>Agaricales</taxon>
        <taxon>Marasmiineae</taxon>
        <taxon>Mycenaceae</taxon>
        <taxon>Mycena</taxon>
    </lineage>
</organism>
<dbReference type="Proteomes" id="UP001218218">
    <property type="component" value="Unassembled WGS sequence"/>
</dbReference>
<sequence>MAEINDQEECHTTVKARTPTKVVVPKCPRAKLGGLKQYAFFHTNSFVGADPIPQGPPTDPPIHSAVIRAIINQASKLIQEGQGHISNEALICQEYENCSEYNVTVHRLKHHLTIAKLLYTQQECLVALMQECKVSPVAKLLLVYDKDLSPPWLLSEDNIDALPSATAFKCEDTFPICGTQATTI</sequence>
<name>A0AAD7ALM9_9AGAR</name>
<dbReference type="AlphaFoldDB" id="A0AAD7ALM9"/>
<proteinExistence type="predicted"/>
<protein>
    <submittedName>
        <fullName evidence="1">Uncharacterized protein</fullName>
    </submittedName>
</protein>
<keyword evidence="2" id="KW-1185">Reference proteome</keyword>
<gene>
    <name evidence="1" type="ORF">DFH08DRAFT_799468</name>
</gene>
<comment type="caution">
    <text evidence="1">The sequence shown here is derived from an EMBL/GenBank/DDBJ whole genome shotgun (WGS) entry which is preliminary data.</text>
</comment>